<dbReference type="EMBL" id="JAFVMF010000012">
    <property type="protein sequence ID" value="MBO1360624.1"/>
    <property type="molecule type" value="Genomic_DNA"/>
</dbReference>
<evidence type="ECO:0000313" key="2">
    <source>
        <dbReference type="Proteomes" id="UP000664771"/>
    </source>
</evidence>
<name>A0ABS3LXI9_9PROT</name>
<reference evidence="1 2" key="1">
    <citation type="submission" date="2021-03" db="EMBL/GenBank/DDBJ databases">
        <title>The complete genome sequence of Acetobacter sacchari TBRC 11175.</title>
        <authorList>
            <person name="Charoenyingcharoen P."/>
            <person name="Yukphan P."/>
        </authorList>
    </citation>
    <scope>NUCLEOTIDE SEQUENCE [LARGE SCALE GENOMIC DNA]</scope>
    <source>
        <strain evidence="1 2">TBRC 11175</strain>
    </source>
</reference>
<protein>
    <submittedName>
        <fullName evidence="1">Uncharacterized protein</fullName>
    </submittedName>
</protein>
<accession>A0ABS3LXI9</accession>
<proteinExistence type="predicted"/>
<evidence type="ECO:0000313" key="1">
    <source>
        <dbReference type="EMBL" id="MBO1360624.1"/>
    </source>
</evidence>
<feature type="non-terminal residue" evidence="1">
    <location>
        <position position="1"/>
    </location>
</feature>
<sequence length="117" mass="12096">PGVREADSVTDEQIQALTDLRDDMRLASRIDLGKARGSDTNINLTTTGRVAGMAQGYAPKIAAGAAGALEGGALGGLLASAASKVVENRLLGRIANTQAKTYDALDNRLLNPYGRGN</sequence>
<gene>
    <name evidence="1" type="ORF">J2D73_12580</name>
</gene>
<comment type="caution">
    <text evidence="1">The sequence shown here is derived from an EMBL/GenBank/DDBJ whole genome shotgun (WGS) entry which is preliminary data.</text>
</comment>
<dbReference type="Proteomes" id="UP000664771">
    <property type="component" value="Unassembled WGS sequence"/>
</dbReference>
<keyword evidence="2" id="KW-1185">Reference proteome</keyword>
<dbReference type="RefSeq" id="WP_207881884.1">
    <property type="nucleotide sequence ID" value="NZ_JAFVMF010000012.1"/>
</dbReference>
<organism evidence="1 2">
    <name type="scientific">Acetobacter sacchari</name>
    <dbReference type="NCBI Taxonomy" id="2661687"/>
    <lineage>
        <taxon>Bacteria</taxon>
        <taxon>Pseudomonadati</taxon>
        <taxon>Pseudomonadota</taxon>
        <taxon>Alphaproteobacteria</taxon>
        <taxon>Acetobacterales</taxon>
        <taxon>Acetobacteraceae</taxon>
        <taxon>Acetobacter</taxon>
    </lineage>
</organism>